<keyword evidence="3" id="KW-1185">Reference proteome</keyword>
<evidence type="ECO:0000313" key="3">
    <source>
        <dbReference type="Proteomes" id="UP000216035"/>
    </source>
</evidence>
<dbReference type="Proteomes" id="UP000216035">
    <property type="component" value="Unassembled WGS sequence"/>
</dbReference>
<dbReference type="Gene3D" id="2.40.70.10">
    <property type="entry name" value="Acid Proteases"/>
    <property type="match status" value="2"/>
</dbReference>
<dbReference type="RefSeq" id="WP_094485969.1">
    <property type="nucleotide sequence ID" value="NZ_NOXX01000185.1"/>
</dbReference>
<dbReference type="InterPro" id="IPR001969">
    <property type="entry name" value="Aspartic_peptidase_AS"/>
</dbReference>
<dbReference type="PROSITE" id="PS00141">
    <property type="entry name" value="ASP_PROTEASE"/>
    <property type="match status" value="1"/>
</dbReference>
<keyword evidence="1" id="KW-0732">Signal</keyword>
<organism evidence="2 3">
    <name type="scientific">Flavobacterium aurantiibacter</name>
    <dbReference type="NCBI Taxonomy" id="2023067"/>
    <lineage>
        <taxon>Bacteria</taxon>
        <taxon>Pseudomonadati</taxon>
        <taxon>Bacteroidota</taxon>
        <taxon>Flavobacteriia</taxon>
        <taxon>Flavobacteriales</taxon>
        <taxon>Flavobacteriaceae</taxon>
        <taxon>Flavobacterium</taxon>
    </lineage>
</organism>
<evidence type="ECO:0000313" key="2">
    <source>
        <dbReference type="EMBL" id="OYQ45191.1"/>
    </source>
</evidence>
<dbReference type="SUPFAM" id="SSF50630">
    <property type="entry name" value="Acid proteases"/>
    <property type="match status" value="2"/>
</dbReference>
<protein>
    <recommendedName>
        <fullName evidence="4">Peptidase A2 domain-containing protein</fullName>
    </recommendedName>
</protein>
<dbReference type="Pfam" id="PF13975">
    <property type="entry name" value="gag-asp_proteas"/>
    <property type="match status" value="1"/>
</dbReference>
<comment type="caution">
    <text evidence="2">The sequence shown here is derived from an EMBL/GenBank/DDBJ whole genome shotgun (WGS) entry which is preliminary data.</text>
</comment>
<dbReference type="EMBL" id="NOXX01000185">
    <property type="protein sequence ID" value="OYQ45191.1"/>
    <property type="molecule type" value="Genomic_DNA"/>
</dbReference>
<accession>A0A255ZUU9</accession>
<reference evidence="2 3" key="1">
    <citation type="submission" date="2017-07" db="EMBL/GenBank/DDBJ databases">
        <title>Flavobacterium cyanobacteriorum sp. nov., isolated from cyanobacterial aggregates in a eutrophic lake.</title>
        <authorList>
            <person name="Cai H."/>
        </authorList>
    </citation>
    <scope>NUCLEOTIDE SEQUENCE [LARGE SCALE GENOMIC DNA]</scope>
    <source>
        <strain evidence="2 3">TH167</strain>
    </source>
</reference>
<dbReference type="OrthoDB" id="5166556at2"/>
<dbReference type="AlphaFoldDB" id="A0A255ZUU9"/>
<proteinExistence type="predicted"/>
<sequence length="310" mass="35455">MKIWKTIHVLAVLLFFGEAFSQSKPIDSIQFFLKSDNRIYTYVKVNDVDSLLFLIDTGASDMVINSEIITKKKLKLNFDSEETNSGTTGINIVKKSSGNKAKWGLQEIDNLSFISIPYPNELWDGVLGLSLLKRFCIEINYDKKLVYLFDKVSFKNQKQNTIKFKYKERVPFVDIRIKTIDGKTRNVCLEIDTGSDRILDLSTSYVNLNKLLDVYKQCFAVSNITSSDGNTGKIFNVYFPQINIADFHFYKIPGGVAQIQNGIMNINGIDGIIGNSFLKRFNITLDFKNELISFEPNDYLHTKYFDFLAP</sequence>
<evidence type="ECO:0008006" key="4">
    <source>
        <dbReference type="Google" id="ProtNLM"/>
    </source>
</evidence>
<dbReference type="GO" id="GO:0004190">
    <property type="term" value="F:aspartic-type endopeptidase activity"/>
    <property type="evidence" value="ECO:0007669"/>
    <property type="project" value="InterPro"/>
</dbReference>
<dbReference type="GO" id="GO:0006508">
    <property type="term" value="P:proteolysis"/>
    <property type="evidence" value="ECO:0007669"/>
    <property type="project" value="InterPro"/>
</dbReference>
<feature type="chain" id="PRO_5012061384" description="Peptidase A2 domain-containing protein" evidence="1">
    <location>
        <begin position="22"/>
        <end position="310"/>
    </location>
</feature>
<feature type="signal peptide" evidence="1">
    <location>
        <begin position="1"/>
        <end position="21"/>
    </location>
</feature>
<gene>
    <name evidence="2" type="ORF">CHX27_06585</name>
</gene>
<dbReference type="InterPro" id="IPR021109">
    <property type="entry name" value="Peptidase_aspartic_dom_sf"/>
</dbReference>
<name>A0A255ZUU9_9FLAO</name>
<evidence type="ECO:0000256" key="1">
    <source>
        <dbReference type="SAM" id="SignalP"/>
    </source>
</evidence>